<reference evidence="3" key="1">
    <citation type="submission" date="2020-08" db="EMBL/GenBank/DDBJ databases">
        <title>Ramlibacter sp. USB13 16S ribosomal RNA gene genome sequencing and assembly.</title>
        <authorList>
            <person name="Kang M."/>
        </authorList>
    </citation>
    <scope>NUCLEOTIDE SEQUENCE</scope>
    <source>
        <strain evidence="3">USB13</strain>
    </source>
</reference>
<dbReference type="RefSeq" id="WP_187078713.1">
    <property type="nucleotide sequence ID" value="NZ_JACORT010000013.1"/>
</dbReference>
<dbReference type="Pfam" id="PF25794">
    <property type="entry name" value="SACS"/>
    <property type="match status" value="1"/>
</dbReference>
<accession>A0A923MWG6</accession>
<keyword evidence="4" id="KW-1185">Reference proteome</keyword>
<name>A0A923MWG6_9BURK</name>
<feature type="region of interest" description="Disordered" evidence="1">
    <location>
        <begin position="840"/>
        <end position="866"/>
    </location>
</feature>
<evidence type="ECO:0000313" key="3">
    <source>
        <dbReference type="EMBL" id="MBC5785973.1"/>
    </source>
</evidence>
<dbReference type="InterPro" id="IPR036890">
    <property type="entry name" value="HATPase_C_sf"/>
</dbReference>
<dbReference type="InterPro" id="IPR058210">
    <property type="entry name" value="SACS/Nov_dom"/>
</dbReference>
<dbReference type="Gene3D" id="3.30.565.10">
    <property type="entry name" value="Histidine kinase-like ATPase, C-terminal domain"/>
    <property type="match status" value="1"/>
</dbReference>
<evidence type="ECO:0000259" key="2">
    <source>
        <dbReference type="Pfam" id="PF25794"/>
    </source>
</evidence>
<evidence type="ECO:0000313" key="4">
    <source>
        <dbReference type="Proteomes" id="UP000608513"/>
    </source>
</evidence>
<sequence>MAASNYAAIADENRMRYGTDIGRIGPMLLADRYDDRTHFIFELLQNAEDALGRRGETGGPRSVTFTLSLDRLKLSHFGRPFDEADVRGICGIAQSTKGHQSIGRFGIGFKSVYTFTDRPEIHSGDEAFAVENYVQPKPVAPSVRAAGETQIILPLKSGDSTAAQEIAKGFQHLGPSALLFLRHIEEINWSVEGGPSGVYLRSAPEALAPNVHRVRVIGQETGKPEVDQTWLMFHRTISGTAGQPVGRVEIACSVTPVEDEPNRWVVQQLAVSPLVVFFPTVVSTNLGFLVQGPYRTTPSRDNVPRNDPWNQQLIQETAGVLAEALRWLRDNEMLDASALRCLPIDRARFPEGAMFTPLFEAVREAFLKEALLPRFEGGHVTAAQARLARTQELRELFSARQLSELFDAEGCAWLTGDITQDRAPELRRYLLQELQVPEITPDKVVVKLDESFLQEQSDEWLTRLYAFLSGQKAIAGLFSSLPLIRLDDGTHVIARKNGRSNAFLPSDVETSFPTVRRSVCGSPEARGFLVSLGLTAPDPVDDVVWNVLPKYRAREVGGDDRAYAVDIERMRIAFNTDSTSQRDKLLAALRETPFVMVVDTGDGKDYVSIPGEVYIATDRLKALFAGVPGVFVVDDNYECLRGEATRELLEACGALRYPRPVPTSSSLTWDERRELRRQTGHEQLGQYEDVTDWELLGFEALLAMLPKLSQEQRSERARLLWEALGDLEERRGRGVFEGSYTWTHYGKHKAPPFPAAFLRRLAKAAWVPDGSGDLVRPALVTFESLGWKANPFLLSKIAFKPPIIDQLAKEAGIEPAALDLLRKLGITSVADLARIGIANRPAASPPHEGTREDEAVDDGGETQTQHVGEGVPAAAAPLDVADAAPSADDGDSEPSVADTDERAIGDTEHGGDAEEPRVPRGNGSREPRPGCGDTARDTGAARRGHRNITGQAGLDEQAKRLGRRVASFFDGAAPDAEDEDATAVTSVAWQTKLVCLDVAAGGLQLEIGPLDGLPAFVKKLHVLGDKDWDAYVLATNAKLRPTRVSVRPGTGPWRWEAVGFEDEQDLGLDQLALGALDVTRPHVFRVDADDVGQLVTSTALSLGQSYRLLLPPNVGGEAGTALADGWRIWTLDLAAQLSTSTGEALEALGLKLGQASPRLEWAMASASVWRTNARGDSYPAVEEGTELLVNVNGVALEDDDEAMLFLHGPAGTERLALSTNGLVSLGKPAPGQWACALLHSRTNVQTATLVFEVGQRVTEYVSAAWTTSVPHGLISLEATAPPGWPISVRWGGLAAHEETIATVYGNDDRTVSFEGVLALVEPRAARASVADLVVDLRELGRRLVPLDGRASLEEVRAQIVMLWQQRSQLVQSRKGMWLQLMPTWFEPTTTRLGYGVESLAISDGADAPHDLAAWLLTVDERTRGSIMRSPSRLLVLTTDVDSVLRDLRAWIDDACTLAKVRDAIVTDGTRWTMHRKGDRQLRRREWFLDHEINLGSVDDMLNDLTEGL</sequence>
<feature type="region of interest" description="Disordered" evidence="1">
    <location>
        <begin position="882"/>
        <end position="957"/>
    </location>
</feature>
<protein>
    <recommendedName>
        <fullName evidence="2">Sacsin/Nov domain-containing protein</fullName>
    </recommendedName>
</protein>
<dbReference type="SUPFAM" id="SSF55874">
    <property type="entry name" value="ATPase domain of HSP90 chaperone/DNA topoisomerase II/histidine kinase"/>
    <property type="match status" value="1"/>
</dbReference>
<feature type="domain" description="Sacsin/Nov" evidence="2">
    <location>
        <begin position="79"/>
        <end position="126"/>
    </location>
</feature>
<dbReference type="InterPro" id="IPR052957">
    <property type="entry name" value="Auxin_embryo_med"/>
</dbReference>
<dbReference type="PANTHER" id="PTHR32387">
    <property type="entry name" value="WU:FJ29H11"/>
    <property type="match status" value="1"/>
</dbReference>
<comment type="caution">
    <text evidence="3">The sequence shown here is derived from an EMBL/GenBank/DDBJ whole genome shotgun (WGS) entry which is preliminary data.</text>
</comment>
<gene>
    <name evidence="3" type="ORF">H8N03_23750</name>
</gene>
<organism evidence="3 4">
    <name type="scientific">Ramlibacter cellulosilyticus</name>
    <dbReference type="NCBI Taxonomy" id="2764187"/>
    <lineage>
        <taxon>Bacteria</taxon>
        <taxon>Pseudomonadati</taxon>
        <taxon>Pseudomonadota</taxon>
        <taxon>Betaproteobacteria</taxon>
        <taxon>Burkholderiales</taxon>
        <taxon>Comamonadaceae</taxon>
        <taxon>Ramlibacter</taxon>
    </lineage>
</organism>
<evidence type="ECO:0000256" key="1">
    <source>
        <dbReference type="SAM" id="MobiDB-lite"/>
    </source>
</evidence>
<dbReference type="PANTHER" id="PTHR32387:SF0">
    <property type="entry name" value="PROTEIN NO VEIN"/>
    <property type="match status" value="1"/>
</dbReference>
<dbReference type="NCBIfam" id="NF047352">
    <property type="entry name" value="P_loop_sacsin"/>
    <property type="match status" value="1"/>
</dbReference>
<dbReference type="EMBL" id="JACORT010000013">
    <property type="protein sequence ID" value="MBC5785973.1"/>
    <property type="molecule type" value="Genomic_DNA"/>
</dbReference>
<proteinExistence type="predicted"/>
<dbReference type="Proteomes" id="UP000608513">
    <property type="component" value="Unassembled WGS sequence"/>
</dbReference>
<feature type="compositionally biased region" description="Basic and acidic residues" evidence="1">
    <location>
        <begin position="899"/>
        <end position="940"/>
    </location>
</feature>